<sequence>MISTSIKPNVQLFTYPPVLIPNPLEWQHYFDATTMIPFFTYFKNSLLYSGLSTLGVVVSCPIVAYSLARLEWRGRDTLFILTLAVMMIPFPVTMVPLFLLFSQLGLVGGLLPLILPLWFGMPFFIFLLRQFFKQLPSSLEDAARIDGCSEFGIFFKIMLPICQPAILTIALFQFMFSWNDFLGPLIYLSDPSKYTLQIGLQQFQQTESTAWGPLMAASVLIAVPIIVLYFFVQKAFVQGISLGSVKG</sequence>
<dbReference type="InterPro" id="IPR035906">
    <property type="entry name" value="MetI-like_sf"/>
</dbReference>
<dbReference type="AlphaFoldDB" id="A0A5Q2TPZ0"/>
<comment type="subcellular location">
    <subcellularLocation>
        <location evidence="1 7">Cell membrane</location>
        <topology evidence="1 7">Multi-pass membrane protein</topology>
    </subcellularLocation>
</comment>
<organism evidence="9 10">
    <name type="scientific">Gracilibacillus salitolerans</name>
    <dbReference type="NCBI Taxonomy" id="2663022"/>
    <lineage>
        <taxon>Bacteria</taxon>
        <taxon>Bacillati</taxon>
        <taxon>Bacillota</taxon>
        <taxon>Bacilli</taxon>
        <taxon>Bacillales</taxon>
        <taxon>Bacillaceae</taxon>
        <taxon>Gracilibacillus</taxon>
    </lineage>
</organism>
<dbReference type="Pfam" id="PF00528">
    <property type="entry name" value="BPD_transp_1"/>
    <property type="match status" value="1"/>
</dbReference>
<dbReference type="Gene3D" id="1.10.3720.10">
    <property type="entry name" value="MetI-like"/>
    <property type="match status" value="1"/>
</dbReference>
<dbReference type="InterPro" id="IPR000515">
    <property type="entry name" value="MetI-like"/>
</dbReference>
<proteinExistence type="inferred from homology"/>
<evidence type="ECO:0000313" key="9">
    <source>
        <dbReference type="EMBL" id="QGH37079.1"/>
    </source>
</evidence>
<feature type="transmembrane region" description="Helical" evidence="7">
    <location>
        <begin position="113"/>
        <end position="132"/>
    </location>
</feature>
<name>A0A5Q2TPZ0_9BACI</name>
<dbReference type="Proteomes" id="UP000339690">
    <property type="component" value="Chromosome"/>
</dbReference>
<evidence type="ECO:0000256" key="4">
    <source>
        <dbReference type="ARBA" id="ARBA00022692"/>
    </source>
</evidence>
<feature type="transmembrane region" description="Helical" evidence="7">
    <location>
        <begin position="79"/>
        <end position="101"/>
    </location>
</feature>
<evidence type="ECO:0000256" key="7">
    <source>
        <dbReference type="RuleBase" id="RU363032"/>
    </source>
</evidence>
<dbReference type="PANTHER" id="PTHR43744">
    <property type="entry name" value="ABC TRANSPORTER PERMEASE PROTEIN MG189-RELATED-RELATED"/>
    <property type="match status" value="1"/>
</dbReference>
<dbReference type="KEGG" id="grc:GI584_20070"/>
<evidence type="ECO:0000313" key="10">
    <source>
        <dbReference type="Proteomes" id="UP000339690"/>
    </source>
</evidence>
<feature type="transmembrane region" description="Helical" evidence="7">
    <location>
        <begin position="153"/>
        <end position="176"/>
    </location>
</feature>
<dbReference type="GO" id="GO:0055085">
    <property type="term" value="P:transmembrane transport"/>
    <property type="evidence" value="ECO:0007669"/>
    <property type="project" value="InterPro"/>
</dbReference>
<feature type="domain" description="ABC transmembrane type-1" evidence="8">
    <location>
        <begin position="42"/>
        <end position="232"/>
    </location>
</feature>
<dbReference type="SUPFAM" id="SSF161098">
    <property type="entry name" value="MetI-like"/>
    <property type="match status" value="1"/>
</dbReference>
<feature type="transmembrane region" description="Helical" evidence="7">
    <location>
        <begin position="210"/>
        <end position="232"/>
    </location>
</feature>
<evidence type="ECO:0000256" key="5">
    <source>
        <dbReference type="ARBA" id="ARBA00022989"/>
    </source>
</evidence>
<keyword evidence="5 7" id="KW-1133">Transmembrane helix</keyword>
<keyword evidence="3" id="KW-1003">Cell membrane</keyword>
<keyword evidence="10" id="KW-1185">Reference proteome</keyword>
<comment type="similarity">
    <text evidence="7">Belongs to the binding-protein-dependent transport system permease family.</text>
</comment>
<dbReference type="CDD" id="cd06261">
    <property type="entry name" value="TM_PBP2"/>
    <property type="match status" value="1"/>
</dbReference>
<dbReference type="PROSITE" id="PS50928">
    <property type="entry name" value="ABC_TM1"/>
    <property type="match status" value="1"/>
</dbReference>
<evidence type="ECO:0000256" key="1">
    <source>
        <dbReference type="ARBA" id="ARBA00004651"/>
    </source>
</evidence>
<evidence type="ECO:0000256" key="6">
    <source>
        <dbReference type="ARBA" id="ARBA00023136"/>
    </source>
</evidence>
<evidence type="ECO:0000256" key="2">
    <source>
        <dbReference type="ARBA" id="ARBA00022448"/>
    </source>
</evidence>
<keyword evidence="2 7" id="KW-0813">Transport</keyword>
<dbReference type="GO" id="GO:0005886">
    <property type="term" value="C:plasma membrane"/>
    <property type="evidence" value="ECO:0007669"/>
    <property type="project" value="UniProtKB-SubCell"/>
</dbReference>
<dbReference type="PANTHER" id="PTHR43744:SF8">
    <property type="entry name" value="SN-GLYCEROL-3-PHOSPHATE TRANSPORT SYSTEM PERMEASE PROTEIN UGPE"/>
    <property type="match status" value="1"/>
</dbReference>
<keyword evidence="6 7" id="KW-0472">Membrane</keyword>
<keyword evidence="4 7" id="KW-0812">Transmembrane</keyword>
<feature type="transmembrane region" description="Helical" evidence="7">
    <location>
        <begin position="46"/>
        <end position="67"/>
    </location>
</feature>
<protein>
    <submittedName>
        <fullName evidence="9">ABC transporter permease subunit</fullName>
    </submittedName>
</protein>
<accession>A0A5Q2TPZ0</accession>
<dbReference type="EMBL" id="CP045915">
    <property type="protein sequence ID" value="QGH37079.1"/>
    <property type="molecule type" value="Genomic_DNA"/>
</dbReference>
<reference evidence="9 10" key="1">
    <citation type="submission" date="2019-11" db="EMBL/GenBank/DDBJ databases">
        <title>Gracilibacillus salitolerans sp. nov., a moderate halophile isolated from a saline soil in northwest China.</title>
        <authorList>
            <person name="Gan L."/>
        </authorList>
    </citation>
    <scope>NUCLEOTIDE SEQUENCE [LARGE SCALE GENOMIC DNA]</scope>
    <source>
        <strain evidence="9 10">SCU50</strain>
    </source>
</reference>
<gene>
    <name evidence="9" type="ORF">GI584_20070</name>
</gene>
<evidence type="ECO:0000259" key="8">
    <source>
        <dbReference type="PROSITE" id="PS50928"/>
    </source>
</evidence>
<evidence type="ECO:0000256" key="3">
    <source>
        <dbReference type="ARBA" id="ARBA00022475"/>
    </source>
</evidence>